<evidence type="ECO:0000313" key="2">
    <source>
        <dbReference type="EMBL" id="GBE82896.1"/>
    </source>
</evidence>
<gene>
    <name evidence="2" type="ORF">SCP_0412830</name>
</gene>
<organism evidence="2 3">
    <name type="scientific">Sparassis crispa</name>
    <dbReference type="NCBI Taxonomy" id="139825"/>
    <lineage>
        <taxon>Eukaryota</taxon>
        <taxon>Fungi</taxon>
        <taxon>Dikarya</taxon>
        <taxon>Basidiomycota</taxon>
        <taxon>Agaricomycotina</taxon>
        <taxon>Agaricomycetes</taxon>
        <taxon>Polyporales</taxon>
        <taxon>Sparassidaceae</taxon>
        <taxon>Sparassis</taxon>
    </lineage>
</organism>
<dbReference type="InParanoid" id="A0A401GL56"/>
<feature type="region of interest" description="Disordered" evidence="1">
    <location>
        <begin position="93"/>
        <end position="117"/>
    </location>
</feature>
<name>A0A401GL56_9APHY</name>
<reference evidence="2 3" key="1">
    <citation type="journal article" date="2018" name="Sci. Rep.">
        <title>Genome sequence of the cauliflower mushroom Sparassis crispa (Hanabiratake) and its association with beneficial usage.</title>
        <authorList>
            <person name="Kiyama R."/>
            <person name="Furutani Y."/>
            <person name="Kawaguchi K."/>
            <person name="Nakanishi T."/>
        </authorList>
    </citation>
    <scope>NUCLEOTIDE SEQUENCE [LARGE SCALE GENOMIC DNA]</scope>
</reference>
<accession>A0A401GL56</accession>
<protein>
    <submittedName>
        <fullName evidence="2">Uncharacterized protein</fullName>
    </submittedName>
</protein>
<evidence type="ECO:0000313" key="3">
    <source>
        <dbReference type="Proteomes" id="UP000287166"/>
    </source>
</evidence>
<sequence length="117" mass="13391">MVLRIGGWVLTYRQVRTWLELGGQDTKNLKPYELSGALDDWFKERKIEDMTPIPTDYPHGTKKPVVILATRYYQDPAATVTHYTLFVEKGDKTDRDTAVEKEDKGGGVEKEDGDKEE</sequence>
<dbReference type="GeneID" id="38779813"/>
<evidence type="ECO:0000256" key="1">
    <source>
        <dbReference type="SAM" id="MobiDB-lite"/>
    </source>
</evidence>
<keyword evidence="3" id="KW-1185">Reference proteome</keyword>
<dbReference type="Proteomes" id="UP000287166">
    <property type="component" value="Unassembled WGS sequence"/>
</dbReference>
<dbReference type="EMBL" id="BFAD01000004">
    <property type="protein sequence ID" value="GBE82896.1"/>
    <property type="molecule type" value="Genomic_DNA"/>
</dbReference>
<dbReference type="AlphaFoldDB" id="A0A401GL56"/>
<proteinExistence type="predicted"/>
<comment type="caution">
    <text evidence="2">The sequence shown here is derived from an EMBL/GenBank/DDBJ whole genome shotgun (WGS) entry which is preliminary data.</text>
</comment>
<dbReference type="OrthoDB" id="3170088at2759"/>
<dbReference type="RefSeq" id="XP_027613809.1">
    <property type="nucleotide sequence ID" value="XM_027758008.1"/>
</dbReference>